<protein>
    <recommendedName>
        <fullName evidence="1">Neprosin PEP catalytic domain-containing protein</fullName>
    </recommendedName>
</protein>
<dbReference type="EnsemblPlants" id="EMT20641">
    <property type="protein sequence ID" value="EMT20641"/>
    <property type="gene ID" value="F775_15631"/>
</dbReference>
<dbReference type="PANTHER" id="PTHR31589">
    <property type="entry name" value="PROTEIN, PUTATIVE (DUF239)-RELATED-RELATED"/>
    <property type="match status" value="1"/>
</dbReference>
<reference evidence="2" key="1">
    <citation type="submission" date="2015-06" db="UniProtKB">
        <authorList>
            <consortium name="EnsemblPlants"/>
        </authorList>
    </citation>
    <scope>IDENTIFICATION</scope>
</reference>
<accession>R7WD75</accession>
<dbReference type="PROSITE" id="PS52045">
    <property type="entry name" value="NEPROSIN_PEP_CD"/>
    <property type="match status" value="1"/>
</dbReference>
<organism evidence="2">
    <name type="scientific">Aegilops tauschii</name>
    <name type="common">Tausch's goatgrass</name>
    <name type="synonym">Aegilops squarrosa</name>
    <dbReference type="NCBI Taxonomy" id="37682"/>
    <lineage>
        <taxon>Eukaryota</taxon>
        <taxon>Viridiplantae</taxon>
        <taxon>Streptophyta</taxon>
        <taxon>Embryophyta</taxon>
        <taxon>Tracheophyta</taxon>
        <taxon>Spermatophyta</taxon>
        <taxon>Magnoliopsida</taxon>
        <taxon>Liliopsida</taxon>
        <taxon>Poales</taxon>
        <taxon>Poaceae</taxon>
        <taxon>BOP clade</taxon>
        <taxon>Pooideae</taxon>
        <taxon>Triticodae</taxon>
        <taxon>Triticeae</taxon>
        <taxon>Triticinae</taxon>
        <taxon>Aegilops</taxon>
    </lineage>
</organism>
<dbReference type="AlphaFoldDB" id="R7WD75"/>
<evidence type="ECO:0000313" key="2">
    <source>
        <dbReference type="EnsemblPlants" id="EMT20641"/>
    </source>
</evidence>
<proteinExistence type="predicted"/>
<name>R7WD75_AEGTA</name>
<feature type="domain" description="Neprosin PEP catalytic" evidence="1">
    <location>
        <begin position="20"/>
        <end position="267"/>
    </location>
</feature>
<sequence>MIMMLLVLLFFVGGANAVLFFPTSQEYAYHHLEAEGSAGYYGVSVTMDVYALSLSNDQYSFGGFQINNGRDDIIAIGWEVFPRLYGDSRSHLSAAWTNDGYRKTKCINTDCPVGFQPEAGAPFALGDIIDPVSQSSGIKQSITIKVIKDGATGDWLVHCGLNQSNPTLIGRFPKLLFTGGLADRVTVINVGGIASARTTDLPPMGSGYLPTNDTMASATAASCSNIQIFHENGQPSLLPNNLPTYLSSGSYSASPVINGKFFYGGPF</sequence>
<dbReference type="Pfam" id="PF03080">
    <property type="entry name" value="Neprosin"/>
    <property type="match status" value="1"/>
</dbReference>
<dbReference type="PANTHER" id="PTHR31589:SF147">
    <property type="entry name" value="NEPROSIN DOMAIN-CONTAINING PROTEIN"/>
    <property type="match status" value="1"/>
</dbReference>
<dbReference type="InterPro" id="IPR004314">
    <property type="entry name" value="Neprosin"/>
</dbReference>
<evidence type="ECO:0000259" key="1">
    <source>
        <dbReference type="PROSITE" id="PS52045"/>
    </source>
</evidence>
<dbReference type="InterPro" id="IPR053168">
    <property type="entry name" value="Glutamic_endopeptidase"/>
</dbReference>